<dbReference type="SMART" id="SM00128">
    <property type="entry name" value="IPPc"/>
    <property type="match status" value="1"/>
</dbReference>
<dbReference type="GeneID" id="37019228"/>
<keyword evidence="5" id="KW-1185">Reference proteome</keyword>
<keyword evidence="2" id="KW-0472">Membrane</keyword>
<dbReference type="InterPro" id="IPR000300">
    <property type="entry name" value="IPPc"/>
</dbReference>
<evidence type="ECO:0000313" key="4">
    <source>
        <dbReference type="EMBL" id="PWN32317.1"/>
    </source>
</evidence>
<name>A0A316V443_9BASI</name>
<dbReference type="EMBL" id="KZ819606">
    <property type="protein sequence ID" value="PWN32317.1"/>
    <property type="molecule type" value="Genomic_DNA"/>
</dbReference>
<keyword evidence="2" id="KW-0812">Transmembrane</keyword>
<keyword evidence="2" id="KW-1133">Transmembrane helix</keyword>
<dbReference type="OrthoDB" id="62798at2759"/>
<evidence type="ECO:0000259" key="3">
    <source>
        <dbReference type="SMART" id="SM00128"/>
    </source>
</evidence>
<dbReference type="RefSeq" id="XP_025352619.1">
    <property type="nucleotide sequence ID" value="XM_025497447.1"/>
</dbReference>
<dbReference type="Gene3D" id="3.60.10.10">
    <property type="entry name" value="Endonuclease/exonuclease/phosphatase"/>
    <property type="match status" value="1"/>
</dbReference>
<evidence type="ECO:0000256" key="1">
    <source>
        <dbReference type="SAM" id="MobiDB-lite"/>
    </source>
</evidence>
<feature type="domain" description="Inositol polyphosphate-related phosphatase" evidence="3">
    <location>
        <begin position="11"/>
        <end position="455"/>
    </location>
</feature>
<dbReference type="SUPFAM" id="SSF56219">
    <property type="entry name" value="DNase I-like"/>
    <property type="match status" value="1"/>
</dbReference>
<feature type="region of interest" description="Disordered" evidence="1">
    <location>
        <begin position="99"/>
        <end position="118"/>
    </location>
</feature>
<evidence type="ECO:0000256" key="2">
    <source>
        <dbReference type="SAM" id="Phobius"/>
    </source>
</evidence>
<protein>
    <submittedName>
        <fullName evidence="4">DNase I-like protein</fullName>
    </submittedName>
</protein>
<dbReference type="GO" id="GO:0004439">
    <property type="term" value="F:phosphatidylinositol-4,5-bisphosphate 5-phosphatase activity"/>
    <property type="evidence" value="ECO:0007669"/>
    <property type="project" value="TreeGrafter"/>
</dbReference>
<dbReference type="InParanoid" id="A0A316V443"/>
<dbReference type="InterPro" id="IPR036691">
    <property type="entry name" value="Endo/exonu/phosph_ase_sf"/>
</dbReference>
<dbReference type="Pfam" id="PF22669">
    <property type="entry name" value="Exo_endo_phos2"/>
    <property type="match status" value="1"/>
</dbReference>
<organism evidence="4 5">
    <name type="scientific">Meira miltonrushii</name>
    <dbReference type="NCBI Taxonomy" id="1280837"/>
    <lineage>
        <taxon>Eukaryota</taxon>
        <taxon>Fungi</taxon>
        <taxon>Dikarya</taxon>
        <taxon>Basidiomycota</taxon>
        <taxon>Ustilaginomycotina</taxon>
        <taxon>Exobasidiomycetes</taxon>
        <taxon>Exobasidiales</taxon>
        <taxon>Brachybasidiaceae</taxon>
        <taxon>Meira</taxon>
    </lineage>
</organism>
<dbReference type="STRING" id="1280837.A0A316V443"/>
<dbReference type="Proteomes" id="UP000245771">
    <property type="component" value="Unassembled WGS sequence"/>
</dbReference>
<dbReference type="PANTHER" id="PTHR11200:SF286">
    <property type="entry name" value="5-PHOSPHATASE, PUTATIVE (AFU_ORTHOLOGUE AFUA_5G07600)-RELATED"/>
    <property type="match status" value="1"/>
</dbReference>
<dbReference type="AlphaFoldDB" id="A0A316V443"/>
<feature type="transmembrane region" description="Helical" evidence="2">
    <location>
        <begin position="484"/>
        <end position="517"/>
    </location>
</feature>
<reference evidence="4 5" key="1">
    <citation type="journal article" date="2018" name="Mol. Biol. Evol.">
        <title>Broad Genomic Sampling Reveals a Smut Pathogenic Ancestry of the Fungal Clade Ustilaginomycotina.</title>
        <authorList>
            <person name="Kijpornyongpan T."/>
            <person name="Mondo S.J."/>
            <person name="Barry K."/>
            <person name="Sandor L."/>
            <person name="Lee J."/>
            <person name="Lipzen A."/>
            <person name="Pangilinan J."/>
            <person name="LaButti K."/>
            <person name="Hainaut M."/>
            <person name="Henrissat B."/>
            <person name="Grigoriev I.V."/>
            <person name="Spatafora J.W."/>
            <person name="Aime M.C."/>
        </authorList>
    </citation>
    <scope>NUCLEOTIDE SEQUENCE [LARGE SCALE GENOMIC DNA]</scope>
    <source>
        <strain evidence="4 5">MCA 3882</strain>
    </source>
</reference>
<evidence type="ECO:0000313" key="5">
    <source>
        <dbReference type="Proteomes" id="UP000245771"/>
    </source>
</evidence>
<accession>A0A316V443</accession>
<sequence length="538" mass="58674">MSKSFSTPGLPPTRVQIGTFNCNLQGASSASPDLTHWLVPTISESSNEYNTDPNVDGRPAPDFYAVGFQELLPLHDGFANNGYAQTAIQNTDRAIRRAIRPQSASTRKDGKYPQGGGPEDYTLVATAQVVGIVLYVYARERRPEVGMGGSGINAIPSAVTRIKEIRTSTVSTGFFNLLGNKGAAGVRIVVGGAVPGSPDETFTFVCAHLTAHDHNVARRNADWKNIVSRLVFAPDSVQPLPPPPIDVGKRNANDEKSLDGITEKYETAYSKNGKNKKAVPLDQTEHGVYETSHLFVFGDLNYRIGFNIKPSPILARKGSAAEKLTKKDVKRKINQADWKTLATYDQLTIEHQHSGGPRTLHGLVEPNVTGFGFPPTYKYKIDKTQRKKAKEAAKKEKLSGKRVPGWTDRILWASVERDDAFHGVEPELFRSIMRYTHSDHKPVTAILKLPNASGKHLDSSLRPYAIDPTWRTKRSIGIVMDRGVGFVWCALVAAGAGNVLLGIAELVVVAALSVWWIGVGGGQRGDMGYMLGNLLGRP</sequence>
<dbReference type="GO" id="GO:0046856">
    <property type="term" value="P:phosphatidylinositol dephosphorylation"/>
    <property type="evidence" value="ECO:0007669"/>
    <property type="project" value="InterPro"/>
</dbReference>
<gene>
    <name evidence="4" type="ORF">FA14DRAFT_150693</name>
</gene>
<proteinExistence type="predicted"/>
<dbReference type="InterPro" id="IPR046985">
    <property type="entry name" value="IP5"/>
</dbReference>
<dbReference type="PANTHER" id="PTHR11200">
    <property type="entry name" value="INOSITOL 5-PHOSPHATASE"/>
    <property type="match status" value="1"/>
</dbReference>